<name>A0AAW0GPQ9_9APHY</name>
<proteinExistence type="predicted"/>
<evidence type="ECO:0000313" key="3">
    <source>
        <dbReference type="Proteomes" id="UP001385951"/>
    </source>
</evidence>
<organism evidence="2 3">
    <name type="scientific">Cerrena zonata</name>
    <dbReference type="NCBI Taxonomy" id="2478898"/>
    <lineage>
        <taxon>Eukaryota</taxon>
        <taxon>Fungi</taxon>
        <taxon>Dikarya</taxon>
        <taxon>Basidiomycota</taxon>
        <taxon>Agaricomycotina</taxon>
        <taxon>Agaricomycetes</taxon>
        <taxon>Polyporales</taxon>
        <taxon>Cerrenaceae</taxon>
        <taxon>Cerrena</taxon>
    </lineage>
</organism>
<keyword evidence="3" id="KW-1185">Reference proteome</keyword>
<keyword evidence="1" id="KW-0472">Membrane</keyword>
<evidence type="ECO:0000256" key="1">
    <source>
        <dbReference type="SAM" id="Phobius"/>
    </source>
</evidence>
<dbReference type="AlphaFoldDB" id="A0AAW0GPQ9"/>
<feature type="transmembrane region" description="Helical" evidence="1">
    <location>
        <begin position="20"/>
        <end position="38"/>
    </location>
</feature>
<feature type="transmembrane region" description="Helical" evidence="1">
    <location>
        <begin position="69"/>
        <end position="89"/>
    </location>
</feature>
<keyword evidence="1" id="KW-1133">Transmembrane helix</keyword>
<keyword evidence="1" id="KW-0812">Transmembrane</keyword>
<comment type="caution">
    <text evidence="2">The sequence shown here is derived from an EMBL/GenBank/DDBJ whole genome shotgun (WGS) entry which is preliminary data.</text>
</comment>
<dbReference type="EMBL" id="JASBNA010000003">
    <property type="protein sequence ID" value="KAK7693809.1"/>
    <property type="molecule type" value="Genomic_DNA"/>
</dbReference>
<accession>A0AAW0GPQ9</accession>
<gene>
    <name evidence="2" type="ORF">QCA50_003381</name>
</gene>
<dbReference type="Proteomes" id="UP001385951">
    <property type="component" value="Unassembled WGS sequence"/>
</dbReference>
<sequence>MAFQLFDGLYDSYTPLRFVLLPMPVFHSLSFVLSCRLIGIARYSIILLTQFAAAGFNCMRVWSMCQQRWTSRVIAVFILSLSPPCMNIYNISRPRLFTVYYATPLAGCLNTATVREYTYRALLEVVVTFGTGFKIHHACKILSILIKDVCQEFFYSATPPRSPWALGQ</sequence>
<reference evidence="2 3" key="1">
    <citation type="submission" date="2022-09" db="EMBL/GenBank/DDBJ databases">
        <authorList>
            <person name="Palmer J.M."/>
        </authorList>
    </citation>
    <scope>NUCLEOTIDE SEQUENCE [LARGE SCALE GENOMIC DNA]</scope>
    <source>
        <strain evidence="2 3">DSM 7382</strain>
    </source>
</reference>
<evidence type="ECO:0000313" key="2">
    <source>
        <dbReference type="EMBL" id="KAK7693809.1"/>
    </source>
</evidence>
<protein>
    <submittedName>
        <fullName evidence="2">Uncharacterized protein</fullName>
    </submittedName>
</protein>